<dbReference type="GO" id="GO:0010411">
    <property type="term" value="P:xyloglucan metabolic process"/>
    <property type="evidence" value="ECO:0007669"/>
    <property type="project" value="TreeGrafter"/>
</dbReference>
<evidence type="ECO:0000259" key="2">
    <source>
        <dbReference type="Pfam" id="PF15902"/>
    </source>
</evidence>
<evidence type="ECO:0000313" key="3">
    <source>
        <dbReference type="EMBL" id="NEN24723.1"/>
    </source>
</evidence>
<evidence type="ECO:0000313" key="4">
    <source>
        <dbReference type="Proteomes" id="UP000486602"/>
    </source>
</evidence>
<evidence type="ECO:0000256" key="1">
    <source>
        <dbReference type="ARBA" id="ARBA00022737"/>
    </source>
</evidence>
<keyword evidence="1" id="KW-0677">Repeat</keyword>
<dbReference type="PANTHER" id="PTHR43739">
    <property type="entry name" value="XYLOGLUCANASE (EUROFUNG)"/>
    <property type="match status" value="1"/>
</dbReference>
<accession>A0A7K3WSQ4</accession>
<dbReference type="Proteomes" id="UP000486602">
    <property type="component" value="Unassembled WGS sequence"/>
</dbReference>
<feature type="domain" description="Sortilin N-terminal" evidence="2">
    <location>
        <begin position="133"/>
        <end position="256"/>
    </location>
</feature>
<dbReference type="RefSeq" id="WP_163286116.1">
    <property type="nucleotide sequence ID" value="NZ_JAAGVY010000031.1"/>
</dbReference>
<dbReference type="AlphaFoldDB" id="A0A7K3WSQ4"/>
<organism evidence="3 4">
    <name type="scientific">Cryomorpha ignava</name>
    <dbReference type="NCBI Taxonomy" id="101383"/>
    <lineage>
        <taxon>Bacteria</taxon>
        <taxon>Pseudomonadati</taxon>
        <taxon>Bacteroidota</taxon>
        <taxon>Flavobacteriia</taxon>
        <taxon>Flavobacteriales</taxon>
        <taxon>Cryomorphaceae</taxon>
        <taxon>Cryomorpha</taxon>
    </lineage>
</organism>
<keyword evidence="3" id="KW-0378">Hydrolase</keyword>
<dbReference type="SUPFAM" id="SSF110296">
    <property type="entry name" value="Oligoxyloglucan reducing end-specific cellobiohydrolase"/>
    <property type="match status" value="1"/>
</dbReference>
<dbReference type="PANTHER" id="PTHR43739:SF5">
    <property type="entry name" value="EXO-ALPHA-SIALIDASE"/>
    <property type="match status" value="1"/>
</dbReference>
<name>A0A7K3WSQ4_9FLAO</name>
<comment type="caution">
    <text evidence="3">The sequence shown here is derived from an EMBL/GenBank/DDBJ whole genome shotgun (WGS) entry which is preliminary data.</text>
</comment>
<dbReference type="InterPro" id="IPR031778">
    <property type="entry name" value="Sortilin_N"/>
</dbReference>
<dbReference type="GO" id="GO:0016787">
    <property type="term" value="F:hydrolase activity"/>
    <property type="evidence" value="ECO:0007669"/>
    <property type="project" value="UniProtKB-KW"/>
</dbReference>
<dbReference type="SUPFAM" id="SSF50939">
    <property type="entry name" value="Sialidases"/>
    <property type="match status" value="1"/>
</dbReference>
<dbReference type="EMBL" id="JAAGVY010000031">
    <property type="protein sequence ID" value="NEN24723.1"/>
    <property type="molecule type" value="Genomic_DNA"/>
</dbReference>
<dbReference type="Pfam" id="PF15902">
    <property type="entry name" value="Sortilin-Vps10"/>
    <property type="match status" value="1"/>
</dbReference>
<protein>
    <submittedName>
        <fullName evidence="3">Glycosyl hydrolase</fullName>
    </submittedName>
</protein>
<dbReference type="Gene3D" id="2.130.10.10">
    <property type="entry name" value="YVTN repeat-like/Quinoprotein amine dehydrogenase"/>
    <property type="match status" value="4"/>
</dbReference>
<dbReference type="InterPro" id="IPR052025">
    <property type="entry name" value="Xyloglucanase_GH74"/>
</dbReference>
<keyword evidence="4" id="KW-1185">Reference proteome</keyword>
<reference evidence="3 4" key="1">
    <citation type="submission" date="2020-02" db="EMBL/GenBank/DDBJ databases">
        <title>Out from the shadows clarifying the taxonomy of the family Cryomorphaceae and related taxa by utilizing the GTDB taxonomic framework.</title>
        <authorList>
            <person name="Bowman J.P."/>
        </authorList>
    </citation>
    <scope>NUCLEOTIDE SEQUENCE [LARGE SCALE GENOMIC DNA]</scope>
    <source>
        <strain evidence="3 4">QSSC 1-22</strain>
    </source>
</reference>
<gene>
    <name evidence="3" type="ORF">G3O08_14550</name>
</gene>
<proteinExistence type="predicted"/>
<dbReference type="InterPro" id="IPR036278">
    <property type="entry name" value="Sialidase_sf"/>
</dbReference>
<sequence length="1094" mass="121791">MKFHITILALFLSFSLFSQKKTDKKTDKNKFESAYKEGSISGLSFRSIGPALTSGRIGDLAVNPQKPHEFYVAVASGNVFKTTNHGTTFTPIFDNQGSYSIGCITLAPSNSSVVWIGTGENNNQRSAAYGDGVYKSTDAGKTWKNMGLKNSEHIGMIWIDPTDENTVFVAAYGPLWSAGGDRGIYKTTDGGENWGKVLNVSENTGFNEIHADPRNSDVMYATAHQRRRHVWTYIDGGPESAIYKTIDGGENWKKLEGGLPSGEIGRIGMDISPANPDVVYAIISATETGGFFRSEDRGESWTKMSDHQTSGNYYQEIYCDLEDVNTVYSMDTWLHHTEDGGKTFQMTGEKSKHVDNHAMWIDPTNTDHWLVGCDGGLYETWNAAEDWKYYDNLPITQFYKVALDNAEPFYNVYGGTQDNNTQGGPSRTSSEHGILNSDWFITNGGDGFQPRVDPTDPNIVYGQAQYGWLVRYDKASGERVPIQPQPGKDEDALRWNWDSPLIISPHNHKRLYFAANKVFRSDNRGDSWTLISDDLTRKIDRNSLKVMGRVWSPEAVMKNQSTSIYGNIVALDESPVQEGLLYAGTDDGLIQTSTNGGESWTKQSGFPGIPDRTYVNMIKASKHDANTVYAVFNNHKNGDFKPYILKSINGGGSWSSISTNLPERGSVYAIAEDHVNKDLLFAGTEFGAYFSNDGGNKWTELGAGLPTIAVRDLAIQERENDLVLATFGRSFYVLDDYSPLRSLSKDLLANEAHIFPVKDALLYVESNKVGGSGKGHMGESFFTAENPPFGAIFTYSIGDTLTTKKEIRVKRDKAAAEDGLDSPYPSLEELREEDREEKPYLLFVIKDSNGKAIRKIKKDPKVGINRVSWNLRHTATSPIKLVEKEQGRYSSPDEGMLALPGTYTVTLFKNENGVFAQMAEPVSFEVVPLNNQSIPAESKEKVLAFQEGVAELQRSMEGTQKLFSESEEKVNYIKKAIELFPTVPLDLSTKVKSLEDDLYAIKQKLYGDATRSSREFETLPGLTGRLEYVAYSTWWNTSNPTQTARDQFDLANNEYQDVLAKMKSVAAEIAKVETELTELKVPYTPGRGEGWRKD</sequence>
<dbReference type="CDD" id="cd15482">
    <property type="entry name" value="Sialidase_non-viral"/>
    <property type="match status" value="1"/>
</dbReference>
<dbReference type="InterPro" id="IPR015943">
    <property type="entry name" value="WD40/YVTN_repeat-like_dom_sf"/>
</dbReference>